<dbReference type="Pfam" id="PF00551">
    <property type="entry name" value="Formyl_trans_N"/>
    <property type="match status" value="1"/>
</dbReference>
<dbReference type="Gene3D" id="3.40.50.170">
    <property type="entry name" value="Formyl transferase, N-terminal domain"/>
    <property type="match status" value="1"/>
</dbReference>
<name>A0A4Q1JZ75_9GAMM</name>
<gene>
    <name evidence="4" type="primary">purN</name>
    <name evidence="6" type="ORF">EPA99_01990</name>
</gene>
<evidence type="ECO:0000256" key="3">
    <source>
        <dbReference type="ARBA" id="ARBA00022755"/>
    </source>
</evidence>
<dbReference type="RefSeq" id="WP_129469506.1">
    <property type="nucleotide sequence ID" value="NZ_SAWZ01000001.1"/>
</dbReference>
<evidence type="ECO:0000256" key="4">
    <source>
        <dbReference type="HAMAP-Rule" id="MF_01930"/>
    </source>
</evidence>
<dbReference type="GO" id="GO:0005829">
    <property type="term" value="C:cytosol"/>
    <property type="evidence" value="ECO:0007669"/>
    <property type="project" value="TreeGrafter"/>
</dbReference>
<dbReference type="OrthoDB" id="9806170at2"/>
<feature type="binding site" evidence="4">
    <location>
        <begin position="13"/>
        <end position="15"/>
    </location>
    <ligand>
        <name>N(1)-(5-phospho-beta-D-ribosyl)glycinamide</name>
        <dbReference type="ChEBI" id="CHEBI:143788"/>
    </ligand>
</feature>
<dbReference type="HAMAP" id="MF_01930">
    <property type="entry name" value="PurN"/>
    <property type="match status" value="1"/>
</dbReference>
<dbReference type="UniPathway" id="UPA00074">
    <property type="reaction ID" value="UER00126"/>
</dbReference>
<evidence type="ECO:0000256" key="2">
    <source>
        <dbReference type="ARBA" id="ARBA00022679"/>
    </source>
</evidence>
<dbReference type="CDD" id="cd08645">
    <property type="entry name" value="FMT_core_GART"/>
    <property type="match status" value="1"/>
</dbReference>
<comment type="caution">
    <text evidence="6">The sequence shown here is derived from an EMBL/GenBank/DDBJ whole genome shotgun (WGS) entry which is preliminary data.</text>
</comment>
<protein>
    <recommendedName>
        <fullName evidence="4">Phosphoribosylglycinamide formyltransferase</fullName>
        <ecNumber evidence="4">2.1.2.2</ecNumber>
    </recommendedName>
    <alternativeName>
        <fullName evidence="4">5'-phosphoribosylglycinamide transformylase</fullName>
    </alternativeName>
    <alternativeName>
        <fullName evidence="4">GAR transformylase</fullName>
        <shortName evidence="4">GART</shortName>
    </alternativeName>
</protein>
<dbReference type="EC" id="2.1.2.2" evidence="4"/>
<comment type="function">
    <text evidence="4">Catalyzes the transfer of a formyl group from 10-formyltetrahydrofolate to 5-phospho-ribosyl-glycinamide (GAR), producing 5-phospho-ribosyl-N-formylglycinamide (FGAR) and tetrahydrofolate.</text>
</comment>
<evidence type="ECO:0000259" key="5">
    <source>
        <dbReference type="Pfam" id="PF00551"/>
    </source>
</evidence>
<dbReference type="EMBL" id="SAWZ01000001">
    <property type="protein sequence ID" value="RXR08615.1"/>
    <property type="molecule type" value="Genomic_DNA"/>
</dbReference>
<feature type="domain" description="Formyl transferase N-terminal" evidence="5">
    <location>
        <begin position="4"/>
        <end position="181"/>
    </location>
</feature>
<comment type="pathway">
    <text evidence="1 4">Purine metabolism; IMP biosynthesis via de novo pathway; N(2)-formyl-N(1)-(5-phospho-D-ribosyl)glycinamide from N(1)-(5-phospho-D-ribosyl)glycinamide (10-formyl THF route): step 1/1.</text>
</comment>
<feature type="active site" description="Proton donor" evidence="4">
    <location>
        <position position="108"/>
    </location>
</feature>
<dbReference type="AlphaFoldDB" id="A0A4Q1JZ75"/>
<feature type="binding site" evidence="4">
    <location>
        <position position="106"/>
    </location>
    <ligand>
        <name>(6R)-10-formyltetrahydrofolate</name>
        <dbReference type="ChEBI" id="CHEBI:195366"/>
    </ligand>
</feature>
<sequence length="221" mass="23430">MSLRIAVLASGRGSNLRAILDAIADGRLDAQVVGVFSDKPAAAALEMVDAGRRWAMDARALGDRAAFDAAMGDAVAASAPDWIVCAGYMRILGPAFVARFRGRLINIHPSLLPRHRGLHTHARALQAGDAEHGASVHFVIPELDAGTVIAQVRLPVRQDDTPDTLAERLLPLEHRLLCAVLALAAHAALSEQDGTVLLDGQAVFKPLLLDSSSDTDCLLTQ</sequence>
<keyword evidence="2 4" id="KW-0808">Transferase</keyword>
<feature type="binding site" evidence="4">
    <location>
        <position position="64"/>
    </location>
    <ligand>
        <name>(6R)-10-formyltetrahydrofolate</name>
        <dbReference type="ChEBI" id="CHEBI:195366"/>
    </ligand>
</feature>
<keyword evidence="7" id="KW-1185">Reference proteome</keyword>
<dbReference type="InterPro" id="IPR002376">
    <property type="entry name" value="Formyl_transf_N"/>
</dbReference>
<reference evidence="6 7" key="1">
    <citation type="submission" date="2019-01" db="EMBL/GenBank/DDBJ databases">
        <title>Pseudoxanthomonas composti sp. nov., isolated from compost.</title>
        <authorList>
            <person name="Yang G."/>
        </authorList>
    </citation>
    <scope>NUCLEOTIDE SEQUENCE [LARGE SCALE GENOMIC DNA]</scope>
    <source>
        <strain evidence="6 7">GSS15</strain>
    </source>
</reference>
<keyword evidence="3 4" id="KW-0658">Purine biosynthesis</keyword>
<dbReference type="SUPFAM" id="SSF53328">
    <property type="entry name" value="Formyltransferase"/>
    <property type="match status" value="1"/>
</dbReference>
<accession>A0A4Q1JZ75</accession>
<comment type="catalytic activity">
    <reaction evidence="4">
        <text>N(1)-(5-phospho-beta-D-ribosyl)glycinamide + (6R)-10-formyltetrahydrofolate = N(2)-formyl-N(1)-(5-phospho-beta-D-ribosyl)glycinamide + (6S)-5,6,7,8-tetrahydrofolate + H(+)</text>
        <dbReference type="Rhea" id="RHEA:15053"/>
        <dbReference type="ChEBI" id="CHEBI:15378"/>
        <dbReference type="ChEBI" id="CHEBI:57453"/>
        <dbReference type="ChEBI" id="CHEBI:143788"/>
        <dbReference type="ChEBI" id="CHEBI:147286"/>
        <dbReference type="ChEBI" id="CHEBI:195366"/>
        <dbReference type="EC" id="2.1.2.2"/>
    </reaction>
</comment>
<comment type="similarity">
    <text evidence="4">Belongs to the GART family.</text>
</comment>
<dbReference type="PANTHER" id="PTHR43369">
    <property type="entry name" value="PHOSPHORIBOSYLGLYCINAMIDE FORMYLTRANSFERASE"/>
    <property type="match status" value="1"/>
</dbReference>
<feature type="binding site" evidence="4">
    <location>
        <begin position="89"/>
        <end position="92"/>
    </location>
    <ligand>
        <name>(6R)-10-formyltetrahydrofolate</name>
        <dbReference type="ChEBI" id="CHEBI:195366"/>
    </ligand>
</feature>
<dbReference type="GO" id="GO:0006189">
    <property type="term" value="P:'de novo' IMP biosynthetic process"/>
    <property type="evidence" value="ECO:0007669"/>
    <property type="project" value="UniProtKB-UniRule"/>
</dbReference>
<proteinExistence type="inferred from homology"/>
<dbReference type="PANTHER" id="PTHR43369:SF2">
    <property type="entry name" value="PHOSPHORIBOSYLGLYCINAMIDE FORMYLTRANSFERASE"/>
    <property type="match status" value="1"/>
</dbReference>
<dbReference type="Proteomes" id="UP000289784">
    <property type="component" value="Unassembled WGS sequence"/>
</dbReference>
<evidence type="ECO:0000313" key="7">
    <source>
        <dbReference type="Proteomes" id="UP000289784"/>
    </source>
</evidence>
<evidence type="ECO:0000256" key="1">
    <source>
        <dbReference type="ARBA" id="ARBA00005054"/>
    </source>
</evidence>
<organism evidence="6 7">
    <name type="scientific">Pseudoxanthomonas composti</name>
    <dbReference type="NCBI Taxonomy" id="2137479"/>
    <lineage>
        <taxon>Bacteria</taxon>
        <taxon>Pseudomonadati</taxon>
        <taxon>Pseudomonadota</taxon>
        <taxon>Gammaproteobacteria</taxon>
        <taxon>Lysobacterales</taxon>
        <taxon>Lysobacteraceae</taxon>
        <taxon>Pseudoxanthomonas</taxon>
    </lineage>
</organism>
<evidence type="ECO:0000313" key="6">
    <source>
        <dbReference type="EMBL" id="RXR08615.1"/>
    </source>
</evidence>
<dbReference type="InterPro" id="IPR004607">
    <property type="entry name" value="GART"/>
</dbReference>
<dbReference type="GO" id="GO:0004644">
    <property type="term" value="F:phosphoribosylglycinamide formyltransferase activity"/>
    <property type="evidence" value="ECO:0007669"/>
    <property type="project" value="UniProtKB-UniRule"/>
</dbReference>
<dbReference type="NCBIfam" id="TIGR00639">
    <property type="entry name" value="PurN"/>
    <property type="match status" value="1"/>
</dbReference>
<feature type="site" description="Raises pKa of active site His" evidence="4">
    <location>
        <position position="144"/>
    </location>
</feature>
<dbReference type="InterPro" id="IPR036477">
    <property type="entry name" value="Formyl_transf_N_sf"/>
</dbReference>